<evidence type="ECO:0000256" key="1">
    <source>
        <dbReference type="ARBA" id="ARBA00007074"/>
    </source>
</evidence>
<evidence type="ECO:0000313" key="7">
    <source>
        <dbReference type="Proteomes" id="UP000630353"/>
    </source>
</evidence>
<dbReference type="GO" id="GO:0006508">
    <property type="term" value="P:proteolysis"/>
    <property type="evidence" value="ECO:0007669"/>
    <property type="project" value="UniProtKB-KW"/>
</dbReference>
<reference evidence="6" key="2">
    <citation type="submission" date="2020-09" db="EMBL/GenBank/DDBJ databases">
        <authorList>
            <person name="Sun Q."/>
            <person name="Kim S."/>
        </authorList>
    </citation>
    <scope>NUCLEOTIDE SEQUENCE</scope>
    <source>
        <strain evidence="6">KCTC 42651</strain>
    </source>
</reference>
<dbReference type="Pfam" id="PF18348">
    <property type="entry name" value="SH3_16"/>
    <property type="match status" value="1"/>
</dbReference>
<protein>
    <submittedName>
        <fullName evidence="6">Peptidase P60</fullName>
    </submittedName>
</protein>
<proteinExistence type="inferred from homology"/>
<comment type="caution">
    <text evidence="6">The sequence shown here is derived from an EMBL/GenBank/DDBJ whole genome shotgun (WGS) entry which is preliminary data.</text>
</comment>
<name>A0A918XWE0_9PROT</name>
<dbReference type="PANTHER" id="PTHR47359">
    <property type="entry name" value="PEPTIDOGLYCAN DL-ENDOPEPTIDASE CWLO"/>
    <property type="match status" value="1"/>
</dbReference>
<evidence type="ECO:0000256" key="3">
    <source>
        <dbReference type="ARBA" id="ARBA00022801"/>
    </source>
</evidence>
<dbReference type="SUPFAM" id="SSF54001">
    <property type="entry name" value="Cysteine proteinases"/>
    <property type="match status" value="1"/>
</dbReference>
<dbReference type="EMBL" id="BMZS01000012">
    <property type="protein sequence ID" value="GHD61070.1"/>
    <property type="molecule type" value="Genomic_DNA"/>
</dbReference>
<dbReference type="Proteomes" id="UP000630353">
    <property type="component" value="Unassembled WGS sequence"/>
</dbReference>
<dbReference type="PROSITE" id="PS51935">
    <property type="entry name" value="NLPC_P60"/>
    <property type="match status" value="1"/>
</dbReference>
<comment type="similarity">
    <text evidence="1">Belongs to the peptidase C40 family.</text>
</comment>
<organism evidence="6 7">
    <name type="scientific">Thalassobaculum fulvum</name>
    <dbReference type="NCBI Taxonomy" id="1633335"/>
    <lineage>
        <taxon>Bacteria</taxon>
        <taxon>Pseudomonadati</taxon>
        <taxon>Pseudomonadota</taxon>
        <taxon>Alphaproteobacteria</taxon>
        <taxon>Rhodospirillales</taxon>
        <taxon>Thalassobaculaceae</taxon>
        <taxon>Thalassobaculum</taxon>
    </lineage>
</organism>
<keyword evidence="4" id="KW-0788">Thiol protease</keyword>
<dbReference type="AlphaFoldDB" id="A0A918XWE0"/>
<dbReference type="RefSeq" id="WP_189994453.1">
    <property type="nucleotide sequence ID" value="NZ_BMZS01000012.1"/>
</dbReference>
<dbReference type="Pfam" id="PF00877">
    <property type="entry name" value="NLPC_P60"/>
    <property type="match status" value="1"/>
</dbReference>
<dbReference type="Gene3D" id="2.30.30.40">
    <property type="entry name" value="SH3 Domains"/>
    <property type="match status" value="1"/>
</dbReference>
<evidence type="ECO:0000259" key="5">
    <source>
        <dbReference type="PROSITE" id="PS51935"/>
    </source>
</evidence>
<keyword evidence="2" id="KW-0645">Protease</keyword>
<evidence type="ECO:0000256" key="4">
    <source>
        <dbReference type="ARBA" id="ARBA00022807"/>
    </source>
</evidence>
<keyword evidence="7" id="KW-1185">Reference proteome</keyword>
<gene>
    <name evidence="6" type="ORF">GCM10017083_47970</name>
</gene>
<dbReference type="InterPro" id="IPR041382">
    <property type="entry name" value="SH3_16"/>
</dbReference>
<dbReference type="InterPro" id="IPR000064">
    <property type="entry name" value="NLP_P60_dom"/>
</dbReference>
<sequence length="295" mass="31775">MTAEEAVAERLDIRLHAFRSDLADVGLQGRVEAARFVEPVAARIATGTASVREQPRADSRQATELLFGEAVEVFERADGWAWVRNRTDGYVGYLRDTALGLPGTEPTHRVAALRSYLFDGPDLKLAPRDLLHLTSPVAVAETRDDGWSRLADTPEGPGGYVWARHLVPLRATARDWIATARRFLGAPYAWGGRSSIGLDCSALVQLALARAGIAAPRDSDMQAAGLGEAVEGGVEAARPGDVLCWPGHVAFLVGGAKILHANGFHMAVAEEKLADFRARTLEKVGEVRAVRRPTA</sequence>
<accession>A0A918XWE0</accession>
<feature type="domain" description="NlpC/P60" evidence="5">
    <location>
        <begin position="170"/>
        <end position="288"/>
    </location>
</feature>
<dbReference type="InterPro" id="IPR038765">
    <property type="entry name" value="Papain-like_cys_pep_sf"/>
</dbReference>
<dbReference type="InterPro" id="IPR051794">
    <property type="entry name" value="PG_Endopeptidase_C40"/>
</dbReference>
<dbReference type="PANTHER" id="PTHR47359:SF3">
    <property type="entry name" value="NLP_P60 DOMAIN-CONTAINING PROTEIN-RELATED"/>
    <property type="match status" value="1"/>
</dbReference>
<dbReference type="GO" id="GO:0008234">
    <property type="term" value="F:cysteine-type peptidase activity"/>
    <property type="evidence" value="ECO:0007669"/>
    <property type="project" value="UniProtKB-KW"/>
</dbReference>
<evidence type="ECO:0000256" key="2">
    <source>
        <dbReference type="ARBA" id="ARBA00022670"/>
    </source>
</evidence>
<evidence type="ECO:0000313" key="6">
    <source>
        <dbReference type="EMBL" id="GHD61070.1"/>
    </source>
</evidence>
<reference evidence="6" key="1">
    <citation type="journal article" date="2014" name="Int. J. Syst. Evol. Microbiol.">
        <title>Complete genome sequence of Corynebacterium casei LMG S-19264T (=DSM 44701T), isolated from a smear-ripened cheese.</title>
        <authorList>
            <consortium name="US DOE Joint Genome Institute (JGI-PGF)"/>
            <person name="Walter F."/>
            <person name="Albersmeier A."/>
            <person name="Kalinowski J."/>
            <person name="Ruckert C."/>
        </authorList>
    </citation>
    <scope>NUCLEOTIDE SEQUENCE</scope>
    <source>
        <strain evidence="6">KCTC 42651</strain>
    </source>
</reference>
<keyword evidence="3" id="KW-0378">Hydrolase</keyword>
<dbReference type="Gene3D" id="3.90.1720.10">
    <property type="entry name" value="endopeptidase domain like (from Nostoc punctiforme)"/>
    <property type="match status" value="1"/>
</dbReference>